<dbReference type="EMBL" id="JNBS01001327">
    <property type="protein sequence ID" value="OQS01931.1"/>
    <property type="molecule type" value="Genomic_DNA"/>
</dbReference>
<evidence type="ECO:0000256" key="3">
    <source>
        <dbReference type="SAM" id="MobiDB-lite"/>
    </source>
</evidence>
<keyword evidence="1 2" id="KW-0853">WD repeat</keyword>
<feature type="region of interest" description="Disordered" evidence="3">
    <location>
        <begin position="486"/>
        <end position="506"/>
    </location>
</feature>
<dbReference type="SMART" id="SM01026">
    <property type="entry name" value="Beach"/>
    <property type="match status" value="1"/>
</dbReference>
<dbReference type="SUPFAM" id="SSF81837">
    <property type="entry name" value="BEACH domain"/>
    <property type="match status" value="1"/>
</dbReference>
<name>A0A1V9ZVD3_9STRA</name>
<feature type="compositionally biased region" description="Low complexity" evidence="3">
    <location>
        <begin position="493"/>
        <end position="505"/>
    </location>
</feature>
<dbReference type="Gene3D" id="1.10.1540.10">
    <property type="entry name" value="BEACH domain"/>
    <property type="match status" value="1"/>
</dbReference>
<evidence type="ECO:0000259" key="4">
    <source>
        <dbReference type="SMART" id="SM01026"/>
    </source>
</evidence>
<dbReference type="PANTHER" id="PTHR46866:SF1">
    <property type="entry name" value="GH12955P"/>
    <property type="match status" value="1"/>
</dbReference>
<sequence>MCWDAGRAQLVADLNISCCFPMDAASYIRQVEQRSLGVSVMTRNGEIWRLLMLEKAKIDVPEAREAIFRNDKRPWSLEGNLEEILGVRKIVENASKIDEAEGMKISLVEYLAQYYENLEVLPCDEQWMERLSTCMPVPKRSNLIPLLGILESNSTYYLVFQNSDKTLHDYFVNSNGKKDDVVERFFIYQLLQTMSQSPLLAVCDPEWVDITPTQQLLFSPFSPLKSVEALDSRSLVDRWIVGDVSNLEYLLAINQAAGRTMRSLSKHPVLPWVIDFVGNFRDLTKSKFRLMKGDSQLDHTYTQTGHHIPENLSDITVAVYLARCLPMQMLRSIVRSTFEAKEYPMSMTRLYAWSPEECIPELYLDPSVFTSQHSDMMSLELPSPEMDIDAFLRMHRAALESNQVSSLLHNWIDLNFGVALAGEVAIAQKNVPLRGFIQVFNAPHPSRQTRKMIPSTKSRSSLIDTSFTKRAYTLISAKNHSFKKQDSFNLRRSGPTTSTTTPLSPVFGQKLRENSLSWLKHSEDEAENDDIPDITEDPRLLSLQPMIKMPKSFKFPEDTAPLCPESLLEPAYPSTINSAPIFLASLVYEMYLSHPLFTPQLLCSYLQDNEWAKSSEGVFLKLPKLRALPTTIQHLVLMLLHPDCNLSSVQNIVHDEVMTRSKFYHLSHHPQGLFSKHFLPIYDALTKQDTSLLCQLTTEVPMSLFCLIEPLLTATDANDLLAWCEVFPVLAGKLGKSTSLLRHTKCIVQLFENCGDDTSRLFLLSTSPTGFLWLVWDYWGSQFLLEQIIPVLLEWWRNGSPVLRQSTAYALAQLSSASVLGSFIVEKSLLPRLLQALSRPKIITKDTNEEEFWSKSHTPSMTSMAILRVACEVGEHLVTNVILPSIFDSLGNHINQIQLCPNKIQLDLQLEVVVQCKLAQCMLDMVRDLSSFIPAMTTLIRSMANQRPPYMTWVSVIDLMLTFCEKIGPSQTREHLQPSLQACVQSIHCPSSFFAPFPMLEHWHLGVLVWPSPEPLPKVHYEDIEFTPNPMLPSKVRECAQQTWARSATLPKPRRNSCRWTTISRGLVWELSTDYKGHNSAVKFLLVLDDDRWLLSASVAGSCRLWRLIDMTTIAQWSIRDAPITGLAAMPFLLHHFVLSDRNNVYLYQTPTMQCKWQATFPSTIMCNPIVCGSTIIVPQEPLCLHLFQPSTTESVVKWTVPRALGTISTLVATLDERFIIVGGSTGYMTLLEFATGSIIRTWAGHEGKITKLQCERNFIISFGLDRLAHIWDSKSFSLSKTFFNWPEGQLDSTSFVVDGQRLFASCGAKLAILSLQDLNQYGGRVRLEFESILERQKDGRMKYSKWTIQAMAALTLREGLIIANDCGAINLLQIP</sequence>
<evidence type="ECO:0000256" key="1">
    <source>
        <dbReference type="ARBA" id="ARBA00022574"/>
    </source>
</evidence>
<dbReference type="STRING" id="74557.A0A1V9ZVD3"/>
<protein>
    <recommendedName>
        <fullName evidence="4">BEACH domain-containing protein</fullName>
    </recommendedName>
</protein>
<dbReference type="InterPro" id="IPR015943">
    <property type="entry name" value="WD40/YVTN_repeat-like_dom_sf"/>
</dbReference>
<gene>
    <name evidence="5" type="ORF">THRCLA_05639</name>
</gene>
<dbReference type="OrthoDB" id="29306at2759"/>
<dbReference type="InterPro" id="IPR016024">
    <property type="entry name" value="ARM-type_fold"/>
</dbReference>
<dbReference type="SUPFAM" id="SSF48371">
    <property type="entry name" value="ARM repeat"/>
    <property type="match status" value="1"/>
</dbReference>
<feature type="repeat" description="WD" evidence="2">
    <location>
        <begin position="1075"/>
        <end position="1116"/>
    </location>
</feature>
<dbReference type="InterPro" id="IPR036372">
    <property type="entry name" value="BEACH_dom_sf"/>
</dbReference>
<evidence type="ECO:0000313" key="5">
    <source>
        <dbReference type="EMBL" id="OQS01931.1"/>
    </source>
</evidence>
<feature type="domain" description="BEACH" evidence="4">
    <location>
        <begin position="236"/>
        <end position="447"/>
    </location>
</feature>
<evidence type="ECO:0000313" key="6">
    <source>
        <dbReference type="Proteomes" id="UP000243217"/>
    </source>
</evidence>
<reference evidence="5 6" key="1">
    <citation type="journal article" date="2014" name="Genome Biol. Evol.">
        <title>The secreted proteins of Achlya hypogyna and Thraustotheca clavata identify the ancestral oomycete secretome and reveal gene acquisitions by horizontal gene transfer.</title>
        <authorList>
            <person name="Misner I."/>
            <person name="Blouin N."/>
            <person name="Leonard G."/>
            <person name="Richards T.A."/>
            <person name="Lane C.E."/>
        </authorList>
    </citation>
    <scope>NUCLEOTIDE SEQUENCE [LARGE SCALE GENOMIC DNA]</scope>
    <source>
        <strain evidence="5 6">ATCC 34112</strain>
    </source>
</reference>
<dbReference type="InterPro" id="IPR011989">
    <property type="entry name" value="ARM-like"/>
</dbReference>
<organism evidence="5 6">
    <name type="scientific">Thraustotheca clavata</name>
    <dbReference type="NCBI Taxonomy" id="74557"/>
    <lineage>
        <taxon>Eukaryota</taxon>
        <taxon>Sar</taxon>
        <taxon>Stramenopiles</taxon>
        <taxon>Oomycota</taxon>
        <taxon>Saprolegniomycetes</taxon>
        <taxon>Saprolegniales</taxon>
        <taxon>Achlyaceae</taxon>
        <taxon>Thraustotheca</taxon>
    </lineage>
</organism>
<dbReference type="PROSITE" id="PS50082">
    <property type="entry name" value="WD_REPEATS_2"/>
    <property type="match status" value="1"/>
</dbReference>
<dbReference type="InterPro" id="IPR036322">
    <property type="entry name" value="WD40_repeat_dom_sf"/>
</dbReference>
<dbReference type="Pfam" id="PF00400">
    <property type="entry name" value="WD40"/>
    <property type="match status" value="1"/>
</dbReference>
<dbReference type="InterPro" id="IPR001680">
    <property type="entry name" value="WD40_rpt"/>
</dbReference>
<dbReference type="SMART" id="SM00320">
    <property type="entry name" value="WD40"/>
    <property type="match status" value="2"/>
</dbReference>
<keyword evidence="6" id="KW-1185">Reference proteome</keyword>
<comment type="caution">
    <text evidence="5">The sequence shown here is derived from an EMBL/GenBank/DDBJ whole genome shotgun (WGS) entry which is preliminary data.</text>
</comment>
<dbReference type="Gene3D" id="1.25.10.10">
    <property type="entry name" value="Leucine-rich Repeat Variant"/>
    <property type="match status" value="1"/>
</dbReference>
<dbReference type="SUPFAM" id="SSF50978">
    <property type="entry name" value="WD40 repeat-like"/>
    <property type="match status" value="1"/>
</dbReference>
<accession>A0A1V9ZVD3</accession>
<evidence type="ECO:0000256" key="2">
    <source>
        <dbReference type="PROSITE-ProRule" id="PRU00221"/>
    </source>
</evidence>
<proteinExistence type="predicted"/>
<dbReference type="Pfam" id="PF02138">
    <property type="entry name" value="Beach"/>
    <property type="match status" value="1"/>
</dbReference>
<dbReference type="PANTHER" id="PTHR46866">
    <property type="entry name" value="GH12955P"/>
    <property type="match status" value="1"/>
</dbReference>
<dbReference type="Gene3D" id="2.130.10.10">
    <property type="entry name" value="YVTN repeat-like/Quinoprotein amine dehydrogenase"/>
    <property type="match status" value="1"/>
</dbReference>
<dbReference type="InterPro" id="IPR000409">
    <property type="entry name" value="BEACH_dom"/>
</dbReference>
<dbReference type="Proteomes" id="UP000243217">
    <property type="component" value="Unassembled WGS sequence"/>
</dbReference>